<evidence type="ECO:0000256" key="10">
    <source>
        <dbReference type="ARBA" id="ARBA00046318"/>
    </source>
</evidence>
<reference evidence="11 12" key="1">
    <citation type="submission" date="2017-05" db="EMBL/GenBank/DDBJ databases">
        <title>Complete genome sequence of Corynebacterium striatum KC-Na-1 isolated from Neophocaena asiaeorientalis in Korea.</title>
        <authorList>
            <person name="Kim J.H."/>
            <person name="Lee K."/>
        </authorList>
    </citation>
    <scope>NUCLEOTIDE SEQUENCE [LARGE SCALE GENOMIC DNA]</scope>
    <source>
        <strain evidence="11 12">KC-Na-01</strain>
    </source>
</reference>
<name>A0A2Z2IZ29_CORST</name>
<evidence type="ECO:0000256" key="4">
    <source>
        <dbReference type="ARBA" id="ARBA00022532"/>
    </source>
</evidence>
<dbReference type="PANTHER" id="PTHR36999:SF1">
    <property type="entry name" value="ISOCITRATE DEHYDROGENASE (NADP(+))"/>
    <property type="match status" value="1"/>
</dbReference>
<evidence type="ECO:0000256" key="6">
    <source>
        <dbReference type="ARBA" id="ARBA00022842"/>
    </source>
</evidence>
<dbReference type="Proteomes" id="UP000250197">
    <property type="component" value="Chromosome"/>
</dbReference>
<evidence type="ECO:0000256" key="2">
    <source>
        <dbReference type="ARBA" id="ARBA00013013"/>
    </source>
</evidence>
<evidence type="ECO:0000256" key="9">
    <source>
        <dbReference type="ARBA" id="ARBA00023554"/>
    </source>
</evidence>
<evidence type="ECO:0000256" key="7">
    <source>
        <dbReference type="ARBA" id="ARBA00022857"/>
    </source>
</evidence>
<dbReference type="KEGG" id="cstr:CBE89_11010"/>
<comment type="catalytic activity">
    <reaction evidence="9">
        <text>D-threo-isocitrate + NADP(+) = 2-oxoglutarate + CO2 + NADPH</text>
        <dbReference type="Rhea" id="RHEA:19629"/>
        <dbReference type="ChEBI" id="CHEBI:15562"/>
        <dbReference type="ChEBI" id="CHEBI:16526"/>
        <dbReference type="ChEBI" id="CHEBI:16810"/>
        <dbReference type="ChEBI" id="CHEBI:57783"/>
        <dbReference type="ChEBI" id="CHEBI:58349"/>
        <dbReference type="EC" id="1.1.1.42"/>
    </reaction>
</comment>
<keyword evidence="7" id="KW-0521">NADP</keyword>
<evidence type="ECO:0000256" key="1">
    <source>
        <dbReference type="ARBA" id="ARBA00001946"/>
    </source>
</evidence>
<dbReference type="GO" id="GO:0006099">
    <property type="term" value="P:tricarboxylic acid cycle"/>
    <property type="evidence" value="ECO:0007669"/>
    <property type="project" value="UniProtKB-KW"/>
</dbReference>
<evidence type="ECO:0000313" key="12">
    <source>
        <dbReference type="Proteomes" id="UP000250197"/>
    </source>
</evidence>
<evidence type="ECO:0000256" key="3">
    <source>
        <dbReference type="ARBA" id="ARBA00022435"/>
    </source>
</evidence>
<dbReference type="SUPFAM" id="SSF53659">
    <property type="entry name" value="Isocitrate/Isopropylmalate dehydrogenase-like"/>
    <property type="match status" value="1"/>
</dbReference>
<accession>A0A2Z2IZ29</accession>
<sequence>MEKRFLASFLLLGRVPGDPPRAPENLPRVAQRGGLFETGAGGSAPKHVQQVQEENHLRWDPLGEFLALAESFRHEHNTNGNAKAGVLAAALDKATETLLDEGKSPSRKVGENDNRGSHFHLTLNWAKELAAQSDDAELAEAFKPVAEALEAKAGEIEQALLDVQGSPVDLGGYYAPNEEKLNQTMRPVAAFNEIIDGLKK</sequence>
<evidence type="ECO:0000256" key="5">
    <source>
        <dbReference type="ARBA" id="ARBA00022723"/>
    </source>
</evidence>
<comment type="similarity">
    <text evidence="10">Belongs to the monomeric-type IDH family.</text>
</comment>
<proteinExistence type="inferred from homology"/>
<dbReference type="PANTHER" id="PTHR36999">
    <property type="entry name" value="ISOCITRATE DEHYDROGENASE [NADP]"/>
    <property type="match status" value="1"/>
</dbReference>
<dbReference type="EC" id="1.1.1.42" evidence="2"/>
<dbReference type="Pfam" id="PF03971">
    <property type="entry name" value="IDH"/>
    <property type="match status" value="1"/>
</dbReference>
<dbReference type="EMBL" id="CP021252">
    <property type="protein sequence ID" value="ART21960.1"/>
    <property type="molecule type" value="Genomic_DNA"/>
</dbReference>
<keyword evidence="8" id="KW-0560">Oxidoreductase</keyword>
<dbReference type="GO" id="GO:0004450">
    <property type="term" value="F:isocitrate dehydrogenase (NADP+) activity"/>
    <property type="evidence" value="ECO:0007669"/>
    <property type="project" value="UniProtKB-EC"/>
</dbReference>
<evidence type="ECO:0000256" key="8">
    <source>
        <dbReference type="ARBA" id="ARBA00023002"/>
    </source>
</evidence>
<dbReference type="AlphaFoldDB" id="A0A2Z2IZ29"/>
<evidence type="ECO:0000313" key="11">
    <source>
        <dbReference type="EMBL" id="ART21960.1"/>
    </source>
</evidence>
<keyword evidence="6" id="KW-0460">Magnesium</keyword>
<keyword evidence="3" id="KW-0329">Glyoxylate bypass</keyword>
<comment type="cofactor">
    <cofactor evidence="1">
        <name>Mg(2+)</name>
        <dbReference type="ChEBI" id="CHEBI:18420"/>
    </cofactor>
</comment>
<protein>
    <recommendedName>
        <fullName evidence="2">isocitrate dehydrogenase (NADP(+))</fullName>
        <ecNumber evidence="2">1.1.1.42</ecNumber>
    </recommendedName>
</protein>
<dbReference type="GO" id="GO:0046872">
    <property type="term" value="F:metal ion binding"/>
    <property type="evidence" value="ECO:0007669"/>
    <property type="project" value="UniProtKB-KW"/>
</dbReference>
<dbReference type="GO" id="GO:0006097">
    <property type="term" value="P:glyoxylate cycle"/>
    <property type="evidence" value="ECO:0007669"/>
    <property type="project" value="UniProtKB-KW"/>
</dbReference>
<dbReference type="InterPro" id="IPR004436">
    <property type="entry name" value="Isocitrate_DH_NADP_mono"/>
</dbReference>
<keyword evidence="5" id="KW-0479">Metal-binding</keyword>
<keyword evidence="4" id="KW-0816">Tricarboxylic acid cycle</keyword>
<gene>
    <name evidence="11" type="ORF">CBE89_11010</name>
</gene>
<organism evidence="11 12">
    <name type="scientific">Corynebacterium striatum</name>
    <dbReference type="NCBI Taxonomy" id="43770"/>
    <lineage>
        <taxon>Bacteria</taxon>
        <taxon>Bacillati</taxon>
        <taxon>Actinomycetota</taxon>
        <taxon>Actinomycetes</taxon>
        <taxon>Mycobacteriales</taxon>
        <taxon>Corynebacteriaceae</taxon>
        <taxon>Corynebacterium</taxon>
    </lineage>
</organism>